<reference evidence="2" key="1">
    <citation type="submission" date="2020-03" db="EMBL/GenBank/DDBJ databases">
        <title>Castanea mollissima Vanexum genome sequencing.</title>
        <authorList>
            <person name="Staton M."/>
        </authorList>
    </citation>
    <scope>NUCLEOTIDE SEQUENCE</scope>
    <source>
        <tissue evidence="2">Leaf</tissue>
    </source>
</reference>
<gene>
    <name evidence="2" type="ORF">CMV_020813</name>
</gene>
<keyword evidence="3" id="KW-1185">Reference proteome</keyword>
<protein>
    <submittedName>
        <fullName evidence="2">Uncharacterized protein</fullName>
    </submittedName>
</protein>
<sequence>MVKDDLRCLIQYCKIDNEIMQIHGRDESHEDEVDEEESNKDEVDEEESDKDEVDEDDLCLCNVFFIEIHAQQLCNFDPFMDYL</sequence>
<feature type="compositionally biased region" description="Acidic residues" evidence="1">
    <location>
        <begin position="29"/>
        <end position="54"/>
    </location>
</feature>
<evidence type="ECO:0000313" key="3">
    <source>
        <dbReference type="Proteomes" id="UP000737018"/>
    </source>
</evidence>
<organism evidence="2 3">
    <name type="scientific">Castanea mollissima</name>
    <name type="common">Chinese chestnut</name>
    <dbReference type="NCBI Taxonomy" id="60419"/>
    <lineage>
        <taxon>Eukaryota</taxon>
        <taxon>Viridiplantae</taxon>
        <taxon>Streptophyta</taxon>
        <taxon>Embryophyta</taxon>
        <taxon>Tracheophyta</taxon>
        <taxon>Spermatophyta</taxon>
        <taxon>Magnoliopsida</taxon>
        <taxon>eudicotyledons</taxon>
        <taxon>Gunneridae</taxon>
        <taxon>Pentapetalae</taxon>
        <taxon>rosids</taxon>
        <taxon>fabids</taxon>
        <taxon>Fagales</taxon>
        <taxon>Fagaceae</taxon>
        <taxon>Castanea</taxon>
    </lineage>
</organism>
<name>A0A8J4QXE0_9ROSI</name>
<dbReference type="AlphaFoldDB" id="A0A8J4QXE0"/>
<comment type="caution">
    <text evidence="2">The sequence shown here is derived from an EMBL/GenBank/DDBJ whole genome shotgun (WGS) entry which is preliminary data.</text>
</comment>
<evidence type="ECO:0000313" key="2">
    <source>
        <dbReference type="EMBL" id="KAF3953768.1"/>
    </source>
</evidence>
<dbReference type="Proteomes" id="UP000737018">
    <property type="component" value="Unassembled WGS sequence"/>
</dbReference>
<accession>A0A8J4QXE0</accession>
<proteinExistence type="predicted"/>
<evidence type="ECO:0000256" key="1">
    <source>
        <dbReference type="SAM" id="MobiDB-lite"/>
    </source>
</evidence>
<dbReference type="EMBL" id="JRKL02003941">
    <property type="protein sequence ID" value="KAF3953768.1"/>
    <property type="molecule type" value="Genomic_DNA"/>
</dbReference>
<feature type="region of interest" description="Disordered" evidence="1">
    <location>
        <begin position="23"/>
        <end position="54"/>
    </location>
</feature>